<organism evidence="2 3">
    <name type="scientific">Fluctibacter halophilus</name>
    <dbReference type="NCBI Taxonomy" id="226011"/>
    <lineage>
        <taxon>Bacteria</taxon>
        <taxon>Pseudomonadati</taxon>
        <taxon>Pseudomonadota</taxon>
        <taxon>Gammaproteobacteria</taxon>
        <taxon>Alteromonadales</taxon>
        <taxon>Alteromonadaceae</taxon>
        <taxon>Fluctibacter</taxon>
    </lineage>
</organism>
<protein>
    <recommendedName>
        <fullName evidence="4">Porin</fullName>
    </recommendedName>
</protein>
<comment type="caution">
    <text evidence="2">The sequence shown here is derived from an EMBL/GenBank/DDBJ whole genome shotgun (WGS) entry which is preliminary data.</text>
</comment>
<reference evidence="2 3" key="1">
    <citation type="submission" date="2021-10" db="EMBL/GenBank/DDBJ databases">
        <title>Draft genome of Aestuariibacter halophilus JC2043.</title>
        <authorList>
            <person name="Emsley S.A."/>
            <person name="Pfannmuller K.M."/>
            <person name="Ushijima B."/>
            <person name="Saw J.H."/>
            <person name="Videau P."/>
        </authorList>
    </citation>
    <scope>NUCLEOTIDE SEQUENCE [LARGE SCALE GENOMIC DNA]</scope>
    <source>
        <strain evidence="2 3">JC2043</strain>
    </source>
</reference>
<gene>
    <name evidence="2" type="ORF">LJ739_09565</name>
</gene>
<dbReference type="Proteomes" id="UP001520878">
    <property type="component" value="Unassembled WGS sequence"/>
</dbReference>
<evidence type="ECO:0000313" key="2">
    <source>
        <dbReference type="EMBL" id="MCC2616487.1"/>
    </source>
</evidence>
<feature type="chain" id="PRO_5045719636" description="Porin" evidence="1">
    <location>
        <begin position="26"/>
        <end position="413"/>
    </location>
</feature>
<proteinExistence type="predicted"/>
<dbReference type="EMBL" id="JAJEWP010000002">
    <property type="protein sequence ID" value="MCC2616487.1"/>
    <property type="molecule type" value="Genomic_DNA"/>
</dbReference>
<keyword evidence="3" id="KW-1185">Reference proteome</keyword>
<evidence type="ECO:0008006" key="4">
    <source>
        <dbReference type="Google" id="ProtNLM"/>
    </source>
</evidence>
<evidence type="ECO:0000313" key="3">
    <source>
        <dbReference type="Proteomes" id="UP001520878"/>
    </source>
</evidence>
<dbReference type="SUPFAM" id="SSF56935">
    <property type="entry name" value="Porins"/>
    <property type="match status" value="1"/>
</dbReference>
<accession>A0ABS8G7B7</accession>
<name>A0ABS8G7B7_9ALTE</name>
<dbReference type="RefSeq" id="WP_229159849.1">
    <property type="nucleotide sequence ID" value="NZ_JAJEWP010000002.1"/>
</dbReference>
<keyword evidence="1" id="KW-0732">Signal</keyword>
<sequence>MTTKCRLIFAGLALLLSSLVANVQAAEWQGLIQLGAQHSTGDTSFIDSGTGLLRYSEDDNPLQLYQAVLNVRQDIGSAWSVDITANGYTDGDQKLGLTQAQLEYKPLMAGPVKWRGRAGFFYPRMSLENVDVGWLSPYTYTNSYINSWIGEELRIPGLELTLYRPGRAVRSPWSWELHVGAYRGNDPLGTVISWRGFGLHDRQTLNNDRLNFAPYPSVTSYYGLWHPAWVEPFHEIDGRTGFYVGAHLAYFNQSELRYYYYDNNANPNAVNDQRLYAWDTRFHSLAWQHDFSNGTRLIGQWMSGSTLMGQRYVYADFDSVYIMLTQRFGDGRLSVRWERVEVDEDDVRPDDPNDSDGHAWTLAWRQDISEHWQWGVEWQHNTSRAANRPMLDVSSQQDSNAARLTVQYRIGAQ</sequence>
<feature type="signal peptide" evidence="1">
    <location>
        <begin position="1"/>
        <end position="25"/>
    </location>
</feature>
<evidence type="ECO:0000256" key="1">
    <source>
        <dbReference type="SAM" id="SignalP"/>
    </source>
</evidence>